<protein>
    <submittedName>
        <fullName evidence="1">Alanyl-tRNA editing protein AlaX</fullName>
    </submittedName>
</protein>
<comment type="caution">
    <text evidence="1">The sequence shown here is derived from an EMBL/GenBank/DDBJ whole genome shotgun (WGS) entry which is preliminary data.</text>
</comment>
<name>A0AC61L2Q5_9EURY</name>
<sequence>MDALYLNDCYLKEFEATVEAVTDDRFVILDRTAFYPNAGGQPNDLGVLVRDGDEYPVVHVRKIDDSISHEIADPGLMVGDSVTGRIDWGRRHLFMRSHTACHVLSAVINKETGALITGNQIGEARTRVDFSLKDFDRSQIKSFEEKTNEIIDQGIPVEIKILPAKEALKIPSIVKLKMDLPDMEELRIIDIVGFDAQACGGTHVQNTGEIGRIEVVKAENKGKNNRRIYFRLST</sequence>
<gene>
    <name evidence="1" type="ORF">C4B59_09055</name>
</gene>
<reference evidence="1" key="1">
    <citation type="submission" date="2018-01" db="EMBL/GenBank/DDBJ databases">
        <authorList>
            <person name="Krukenberg V."/>
        </authorList>
    </citation>
    <scope>NUCLEOTIDE SEQUENCE</scope>
    <source>
        <strain evidence="1">E20ANME2</strain>
    </source>
</reference>
<evidence type="ECO:0000313" key="1">
    <source>
        <dbReference type="EMBL" id="PXF60525.1"/>
    </source>
</evidence>
<accession>A0AC61L2Q5</accession>
<dbReference type="Proteomes" id="UP000248329">
    <property type="component" value="Unassembled WGS sequence"/>
</dbReference>
<organism evidence="1 2">
    <name type="scientific">Candidatus Methanogaster sp</name>
    <dbReference type="NCBI Taxonomy" id="3386292"/>
    <lineage>
        <taxon>Archaea</taxon>
        <taxon>Methanobacteriati</taxon>
        <taxon>Methanobacteriota</taxon>
        <taxon>Stenosarchaea group</taxon>
        <taxon>Methanomicrobia</taxon>
        <taxon>Methanosarcinales</taxon>
        <taxon>ANME-2 cluster</taxon>
        <taxon>Candidatus Methanogasteraceae</taxon>
        <taxon>Candidatus Methanogaster</taxon>
    </lineage>
</organism>
<proteinExistence type="predicted"/>
<dbReference type="EMBL" id="PQXF01000015">
    <property type="protein sequence ID" value="PXF60525.1"/>
    <property type="molecule type" value="Genomic_DNA"/>
</dbReference>
<evidence type="ECO:0000313" key="2">
    <source>
        <dbReference type="Proteomes" id="UP000248329"/>
    </source>
</evidence>